<evidence type="ECO:0000256" key="1">
    <source>
        <dbReference type="ARBA" id="ARBA00022443"/>
    </source>
</evidence>
<dbReference type="PROSITE" id="PS51659">
    <property type="entry name" value="GT23"/>
    <property type="match status" value="1"/>
</dbReference>
<dbReference type="Gene3D" id="2.30.30.40">
    <property type="entry name" value="SH3 Domains"/>
    <property type="match status" value="1"/>
</dbReference>
<dbReference type="InterPro" id="IPR035653">
    <property type="entry name" value="Fut8_SH3"/>
</dbReference>
<dbReference type="SUPFAM" id="SSF50044">
    <property type="entry name" value="SH3-domain"/>
    <property type="match status" value="1"/>
</dbReference>
<dbReference type="InterPro" id="IPR001452">
    <property type="entry name" value="SH3_domain"/>
</dbReference>
<dbReference type="GO" id="GO:0046921">
    <property type="term" value="F:alpha-(1-&gt;6)-fucosyltransferase activity"/>
    <property type="evidence" value="ECO:0007669"/>
    <property type="project" value="TreeGrafter"/>
</dbReference>
<evidence type="ECO:0000256" key="3">
    <source>
        <dbReference type="ARBA" id="ARBA00022679"/>
    </source>
</evidence>
<gene>
    <name evidence="9" type="ORF">R5R35_014369</name>
</gene>
<comment type="similarity">
    <text evidence="5">Belongs to the glycosyltransferase 23 family.</text>
</comment>
<keyword evidence="2 5" id="KW-0328">Glycosyltransferase</keyword>
<keyword evidence="3 5" id="KW-0808">Transferase</keyword>
<evidence type="ECO:0000259" key="8">
    <source>
        <dbReference type="PROSITE" id="PS51659"/>
    </source>
</evidence>
<keyword evidence="10" id="KW-1185">Reference proteome</keyword>
<reference evidence="9 10" key="1">
    <citation type="submission" date="2024-03" db="EMBL/GenBank/DDBJ databases">
        <title>The genome assembly and annotation of the cricket Gryllus longicercus Weissman &amp; Gray.</title>
        <authorList>
            <person name="Szrajer S."/>
            <person name="Gray D."/>
            <person name="Ylla G."/>
        </authorList>
    </citation>
    <scope>NUCLEOTIDE SEQUENCE [LARGE SCALE GENOMIC DNA]</scope>
    <source>
        <strain evidence="9">DAG 2021-001</strain>
        <tissue evidence="9">Whole body minus gut</tissue>
    </source>
</reference>
<dbReference type="EMBL" id="JAZDUA010000302">
    <property type="protein sequence ID" value="KAK7861736.1"/>
    <property type="molecule type" value="Genomic_DNA"/>
</dbReference>
<feature type="domain" description="GT23" evidence="8">
    <location>
        <begin position="171"/>
        <end position="443"/>
    </location>
</feature>
<dbReference type="InterPro" id="IPR045573">
    <property type="entry name" value="Fut8_N_cat"/>
</dbReference>
<keyword evidence="6" id="KW-0812">Transmembrane</keyword>
<comment type="caution">
    <text evidence="9">The sequence shown here is derived from an EMBL/GenBank/DDBJ whole genome shotgun (WGS) entry which is preliminary data.</text>
</comment>
<dbReference type="Pfam" id="PF19745">
    <property type="entry name" value="FUT8_N_cat"/>
    <property type="match status" value="1"/>
</dbReference>
<comment type="caution">
    <text evidence="5">Lacks conserved residue(s) required for the propagation of feature annotation.</text>
</comment>
<dbReference type="PANTHER" id="PTHR13132:SF29">
    <property type="entry name" value="ALPHA-(1,6)-FUCOSYLTRANSFERASE"/>
    <property type="match status" value="1"/>
</dbReference>
<dbReference type="PROSITE" id="PS50002">
    <property type="entry name" value="SH3"/>
    <property type="match status" value="1"/>
</dbReference>
<evidence type="ECO:0000256" key="5">
    <source>
        <dbReference type="PROSITE-ProRule" id="PRU00992"/>
    </source>
</evidence>
<dbReference type="Gene3D" id="1.10.287.1060">
    <property type="entry name" value="ESAT-6-like"/>
    <property type="match status" value="1"/>
</dbReference>
<keyword evidence="1 4" id="KW-0728">SH3 domain</keyword>
<dbReference type="InterPro" id="IPR027350">
    <property type="entry name" value="GT23_dom"/>
</dbReference>
<feature type="transmembrane region" description="Helical" evidence="6">
    <location>
        <begin position="21"/>
        <end position="42"/>
    </location>
</feature>
<evidence type="ECO:0000313" key="9">
    <source>
        <dbReference type="EMBL" id="KAK7861736.1"/>
    </source>
</evidence>
<dbReference type="AlphaFoldDB" id="A0AAN9Z1Z8"/>
<evidence type="ECO:0000256" key="4">
    <source>
        <dbReference type="PROSITE-ProRule" id="PRU00192"/>
    </source>
</evidence>
<dbReference type="Gene3D" id="3.40.50.11350">
    <property type="match status" value="1"/>
</dbReference>
<dbReference type="CDD" id="cd11300">
    <property type="entry name" value="Fut8_like"/>
    <property type="match status" value="1"/>
</dbReference>
<feature type="domain" description="SH3" evidence="7">
    <location>
        <begin position="452"/>
        <end position="513"/>
    </location>
</feature>
<protein>
    <recommendedName>
        <fullName evidence="11">Alpha-(1,6)-fucosyltransferase</fullName>
    </recommendedName>
</protein>
<name>A0AAN9Z1Z8_9ORTH</name>
<proteinExistence type="inferred from homology"/>
<dbReference type="Proteomes" id="UP001378592">
    <property type="component" value="Unassembled WGS sequence"/>
</dbReference>
<evidence type="ECO:0008006" key="11">
    <source>
        <dbReference type="Google" id="ProtNLM"/>
    </source>
</evidence>
<keyword evidence="6" id="KW-0472">Membrane</keyword>
<evidence type="ECO:0000259" key="7">
    <source>
        <dbReference type="PROSITE" id="PS50002"/>
    </source>
</evidence>
<dbReference type="CDD" id="cd11792">
    <property type="entry name" value="SH3_Fut8"/>
    <property type="match status" value="1"/>
</dbReference>
<sequence length="530" mass="61303">MCWAFAGAERRCLQLWRGGRARLLLAIACGALVQLLVTWGIARLPTLQSSSPADRGTTSRPQIVDREPTLEYEQRRRNLKNGIYEFWYYMETELRKLQSLQGKDKTRATKGVKIEYILESVEERMLSLLADFTSMQTFDGYEKWREAEAAELGDLVQRRIIFLQNPPRCAKARKLVCHFARSASFEEELHHVVYCFIVAYATQRTLILKPREPDLGKEAWQEFLQPLSKKCLDANGVSHSEWPGKEETQVLYLPKRSFLYPAPPYLPPRVPADLAARLARLHGNPLAWWVGQFLKYALRPRPRTVERLQQSARQVGFEAPVVGVYISASAKPNQYEYVIAMYMEEVEKYFDSLALSNEDIQRRIFLVADDQILINRTTLIYHHYEVLQNPVNRFGSVDSTIIDIHFLSRCDYVVCAFSSHLCRAAYEIMQTLHPDAADRFHSVDDVYFYKGMHSQHQEVIYPHYSKSEEELDLRVGDQIKVTRNYWNGSSKGKLLRLSKTGLFPSFKVKVNIEAVDFPTYQQVPLKNLTS</sequence>
<evidence type="ECO:0000256" key="2">
    <source>
        <dbReference type="ARBA" id="ARBA00022676"/>
    </source>
</evidence>
<dbReference type="SMART" id="SM00326">
    <property type="entry name" value="SH3"/>
    <property type="match status" value="1"/>
</dbReference>
<evidence type="ECO:0000256" key="6">
    <source>
        <dbReference type="SAM" id="Phobius"/>
    </source>
</evidence>
<dbReference type="PANTHER" id="PTHR13132">
    <property type="entry name" value="ALPHA- 1,6 -FUCOSYLTRANSFERASE"/>
    <property type="match status" value="1"/>
</dbReference>
<evidence type="ECO:0000313" key="10">
    <source>
        <dbReference type="Proteomes" id="UP001378592"/>
    </source>
</evidence>
<keyword evidence="6" id="KW-1133">Transmembrane helix</keyword>
<dbReference type="GO" id="GO:0006487">
    <property type="term" value="P:protein N-linked glycosylation"/>
    <property type="evidence" value="ECO:0007669"/>
    <property type="project" value="TreeGrafter"/>
</dbReference>
<accession>A0AAN9Z1Z8</accession>
<organism evidence="9 10">
    <name type="scientific">Gryllus longicercus</name>
    <dbReference type="NCBI Taxonomy" id="2509291"/>
    <lineage>
        <taxon>Eukaryota</taxon>
        <taxon>Metazoa</taxon>
        <taxon>Ecdysozoa</taxon>
        <taxon>Arthropoda</taxon>
        <taxon>Hexapoda</taxon>
        <taxon>Insecta</taxon>
        <taxon>Pterygota</taxon>
        <taxon>Neoptera</taxon>
        <taxon>Polyneoptera</taxon>
        <taxon>Orthoptera</taxon>
        <taxon>Ensifera</taxon>
        <taxon>Gryllidea</taxon>
        <taxon>Grylloidea</taxon>
        <taxon>Gryllidae</taxon>
        <taxon>Gryllinae</taxon>
        <taxon>Gryllus</taxon>
    </lineage>
</organism>
<dbReference type="InterPro" id="IPR036028">
    <property type="entry name" value="SH3-like_dom_sf"/>
</dbReference>